<sequence length="130" mass="14227">MAKCRTKQTTEQLYKRMDGVCTEAESKAKKVFTDVEEKIAAAKEEVKESFGIGKQESKGSNGNSASHSTNNKDGSKSAFGEEKKQGQQQQSESSDNTETLFGKIKDGILSFSPRVLLAFQKLKEANPSTL</sequence>
<keyword evidence="3" id="KW-1185">Reference proteome</keyword>
<feature type="region of interest" description="Disordered" evidence="1">
    <location>
        <begin position="44"/>
        <end position="99"/>
    </location>
</feature>
<dbReference type="AlphaFoldDB" id="A0A2G9GYZ8"/>
<name>A0A2G9GYZ8_9LAMI</name>
<proteinExistence type="predicted"/>
<dbReference type="Proteomes" id="UP000231279">
    <property type="component" value="Unassembled WGS sequence"/>
</dbReference>
<dbReference type="OrthoDB" id="10265990at2759"/>
<comment type="caution">
    <text evidence="2">The sequence shown here is derived from an EMBL/GenBank/DDBJ whole genome shotgun (WGS) entry which is preliminary data.</text>
</comment>
<protein>
    <submittedName>
        <fullName evidence="2">Uncharacterized protein</fullName>
    </submittedName>
</protein>
<feature type="compositionally biased region" description="Basic and acidic residues" evidence="1">
    <location>
        <begin position="73"/>
        <end position="85"/>
    </location>
</feature>
<dbReference type="STRING" id="429701.A0A2G9GYZ8"/>
<evidence type="ECO:0000313" key="2">
    <source>
        <dbReference type="EMBL" id="PIN10499.1"/>
    </source>
</evidence>
<evidence type="ECO:0000313" key="3">
    <source>
        <dbReference type="Proteomes" id="UP000231279"/>
    </source>
</evidence>
<dbReference type="EMBL" id="NKXS01003211">
    <property type="protein sequence ID" value="PIN10499.1"/>
    <property type="molecule type" value="Genomic_DNA"/>
</dbReference>
<organism evidence="2 3">
    <name type="scientific">Handroanthus impetiginosus</name>
    <dbReference type="NCBI Taxonomy" id="429701"/>
    <lineage>
        <taxon>Eukaryota</taxon>
        <taxon>Viridiplantae</taxon>
        <taxon>Streptophyta</taxon>
        <taxon>Embryophyta</taxon>
        <taxon>Tracheophyta</taxon>
        <taxon>Spermatophyta</taxon>
        <taxon>Magnoliopsida</taxon>
        <taxon>eudicotyledons</taxon>
        <taxon>Gunneridae</taxon>
        <taxon>Pentapetalae</taxon>
        <taxon>asterids</taxon>
        <taxon>lamiids</taxon>
        <taxon>Lamiales</taxon>
        <taxon>Bignoniaceae</taxon>
        <taxon>Crescentiina</taxon>
        <taxon>Tabebuia alliance</taxon>
        <taxon>Handroanthus</taxon>
    </lineage>
</organism>
<feature type="compositionally biased region" description="Polar residues" evidence="1">
    <location>
        <begin position="58"/>
        <end position="72"/>
    </location>
</feature>
<gene>
    <name evidence="2" type="ORF">CDL12_16921</name>
</gene>
<evidence type="ECO:0000256" key="1">
    <source>
        <dbReference type="SAM" id="MobiDB-lite"/>
    </source>
</evidence>
<accession>A0A2G9GYZ8</accession>
<reference evidence="3" key="1">
    <citation type="journal article" date="2018" name="Gigascience">
        <title>Genome assembly of the Pink Ipe (Handroanthus impetiginosus, Bignoniaceae), a highly valued, ecologically keystone Neotropical timber forest tree.</title>
        <authorList>
            <person name="Silva-Junior O.B."/>
            <person name="Grattapaglia D."/>
            <person name="Novaes E."/>
            <person name="Collevatti R.G."/>
        </authorList>
    </citation>
    <scope>NUCLEOTIDE SEQUENCE [LARGE SCALE GENOMIC DNA]</scope>
    <source>
        <strain evidence="3">cv. UFG-1</strain>
    </source>
</reference>